<evidence type="ECO:0000313" key="1">
    <source>
        <dbReference type="EMBL" id="UXY24173.1"/>
    </source>
</evidence>
<evidence type="ECO:0000313" key="2">
    <source>
        <dbReference type="Proteomes" id="UP001061298"/>
    </source>
</evidence>
<organism evidence="1 2">
    <name type="scientific">Streptomyces cynarae</name>
    <dbReference type="NCBI Taxonomy" id="2981134"/>
    <lineage>
        <taxon>Bacteria</taxon>
        <taxon>Bacillati</taxon>
        <taxon>Actinomycetota</taxon>
        <taxon>Actinomycetes</taxon>
        <taxon>Kitasatosporales</taxon>
        <taxon>Streptomycetaceae</taxon>
        <taxon>Streptomyces</taxon>
    </lineage>
</organism>
<sequence length="154" mass="16388">MNLFREPFGAPMSPAAMGEVFLWLTPLTGVDPKTYAGVWPEVLDQADRVLRARLGKDAADGGDVTLQSIALMLAMAYRTAAAGDLYQATVPLAYCETPAQRLQSRPRRASRSSTIVVCSGVGDLASRSTAVASPTCSRCPLNPAWREVATGSDL</sequence>
<protein>
    <submittedName>
        <fullName evidence="1">Uncharacterized protein</fullName>
    </submittedName>
</protein>
<gene>
    <name evidence="1" type="ORF">N8I84_39960</name>
</gene>
<proteinExistence type="predicted"/>
<name>A0ABY6EE61_9ACTN</name>
<dbReference type="EMBL" id="CP106793">
    <property type="protein sequence ID" value="UXY24173.1"/>
    <property type="molecule type" value="Genomic_DNA"/>
</dbReference>
<dbReference type="Proteomes" id="UP001061298">
    <property type="component" value="Chromosome"/>
</dbReference>
<dbReference type="RefSeq" id="WP_263234407.1">
    <property type="nucleotide sequence ID" value="NZ_CP106793.1"/>
</dbReference>
<accession>A0ABY6EE61</accession>
<reference evidence="1" key="1">
    <citation type="submission" date="2022-10" db="EMBL/GenBank/DDBJ databases">
        <authorList>
            <person name="Mo P."/>
        </authorList>
    </citation>
    <scope>NUCLEOTIDE SEQUENCE</scope>
    <source>
        <strain evidence="1">HUAS 13-4</strain>
    </source>
</reference>
<keyword evidence="2" id="KW-1185">Reference proteome</keyword>